<dbReference type="GO" id="GO:0005576">
    <property type="term" value="C:extracellular region"/>
    <property type="evidence" value="ECO:0007669"/>
    <property type="project" value="UniProtKB-SubCell"/>
</dbReference>
<evidence type="ECO:0000256" key="8">
    <source>
        <dbReference type="ARBA" id="ARBA00023316"/>
    </source>
</evidence>
<evidence type="ECO:0000256" key="3">
    <source>
        <dbReference type="ARBA" id="ARBA00022525"/>
    </source>
</evidence>
<sequence>MLMFSSLLQFAALSVLVRHTVAHDAHKNVCTVTAEPNGTDSAPAIIDAFRRCGHNPSHNRGKVIFTNDTYDIKTVMNTTGLSNVDIDLRGTLLWDTNIMYWLNHSLPVGYQNQSTAWLFGGDNVRWTGHGYGTLNGNGQVWYDFINGTNNYPGRPHQITITGTSNSVFERIRFLQSQMWTMSIIHADSLLFEDIYVNSTDAGQVVGFDFSSLNTDGADTIYANNITFRNWVVDNGDDSISMKANSTNILIENCDFYTGLGVAIGSIGQYDGVFEMIENVTARNISINSGMRFGAYIKTWTGVSTGGGLGFAANLTFSNFTLNNATGIFTITQCTSYNGATGDCDTSLFKIRDLTLENWSGNAVSDVVASMQCSGASPCTGINIGGIGIVDSVNETSPASYLCDSVLDTIGFNCTGAPFGENNRR</sequence>
<comment type="subcellular location">
    <subcellularLocation>
        <location evidence="1">Secreted</location>
    </subcellularLocation>
</comment>
<comment type="caution">
    <text evidence="11">The sequence shown here is derived from an EMBL/GenBank/DDBJ whole genome shotgun (WGS) entry which is preliminary data.</text>
</comment>
<comment type="similarity">
    <text evidence="2 9">Belongs to the glycosyl hydrolase 28 family.</text>
</comment>
<keyword evidence="11" id="KW-0456">Lyase</keyword>
<dbReference type="OrthoDB" id="187139at2759"/>
<keyword evidence="5 9" id="KW-0378">Hydrolase</keyword>
<dbReference type="PANTHER" id="PTHR31736:SF8">
    <property type="entry name" value="PUTATIVE (AFU_ORTHOLOGUE AFUA_7G06410)-RELATED"/>
    <property type="match status" value="1"/>
</dbReference>
<keyword evidence="12" id="KW-1185">Reference proteome</keyword>
<evidence type="ECO:0000256" key="7">
    <source>
        <dbReference type="ARBA" id="ARBA00023295"/>
    </source>
</evidence>
<evidence type="ECO:0000313" key="12">
    <source>
        <dbReference type="Proteomes" id="UP000772434"/>
    </source>
</evidence>
<dbReference type="InterPro" id="IPR011050">
    <property type="entry name" value="Pectin_lyase_fold/virulence"/>
</dbReference>
<dbReference type="PANTHER" id="PTHR31736">
    <property type="match status" value="1"/>
</dbReference>
<reference evidence="11" key="1">
    <citation type="submission" date="2020-11" db="EMBL/GenBank/DDBJ databases">
        <authorList>
            <consortium name="DOE Joint Genome Institute"/>
            <person name="Ahrendt S."/>
            <person name="Riley R."/>
            <person name="Andreopoulos W."/>
            <person name="Labutti K."/>
            <person name="Pangilinan J."/>
            <person name="Ruiz-Duenas F.J."/>
            <person name="Barrasa J.M."/>
            <person name="Sanchez-Garcia M."/>
            <person name="Camarero S."/>
            <person name="Miyauchi S."/>
            <person name="Serrano A."/>
            <person name="Linde D."/>
            <person name="Babiker R."/>
            <person name="Drula E."/>
            <person name="Ayuso-Fernandez I."/>
            <person name="Pacheco R."/>
            <person name="Padilla G."/>
            <person name="Ferreira P."/>
            <person name="Barriuso J."/>
            <person name="Kellner H."/>
            <person name="Castanera R."/>
            <person name="Alfaro M."/>
            <person name="Ramirez L."/>
            <person name="Pisabarro A.G."/>
            <person name="Kuo A."/>
            <person name="Tritt A."/>
            <person name="Lipzen A."/>
            <person name="He G."/>
            <person name="Yan M."/>
            <person name="Ng V."/>
            <person name="Cullen D."/>
            <person name="Martin F."/>
            <person name="Rosso M.-N."/>
            <person name="Henrissat B."/>
            <person name="Hibbett D."/>
            <person name="Martinez A.T."/>
            <person name="Grigoriev I.V."/>
        </authorList>
    </citation>
    <scope>NUCLEOTIDE SEQUENCE</scope>
    <source>
        <strain evidence="11">AH 40177</strain>
    </source>
</reference>
<accession>A0A9P5Q8H1</accession>
<proteinExistence type="inferred from homology"/>
<evidence type="ECO:0000256" key="4">
    <source>
        <dbReference type="ARBA" id="ARBA00022729"/>
    </source>
</evidence>
<evidence type="ECO:0000256" key="1">
    <source>
        <dbReference type="ARBA" id="ARBA00004613"/>
    </source>
</evidence>
<dbReference type="GO" id="GO:0016829">
    <property type="term" value="F:lyase activity"/>
    <property type="evidence" value="ECO:0007669"/>
    <property type="project" value="UniProtKB-KW"/>
</dbReference>
<dbReference type="SUPFAM" id="SSF51126">
    <property type="entry name" value="Pectin lyase-like"/>
    <property type="match status" value="1"/>
</dbReference>
<keyword evidence="8" id="KW-0961">Cell wall biogenesis/degradation</keyword>
<organism evidence="11 12">
    <name type="scientific">Rhodocollybia butyracea</name>
    <dbReference type="NCBI Taxonomy" id="206335"/>
    <lineage>
        <taxon>Eukaryota</taxon>
        <taxon>Fungi</taxon>
        <taxon>Dikarya</taxon>
        <taxon>Basidiomycota</taxon>
        <taxon>Agaricomycotina</taxon>
        <taxon>Agaricomycetes</taxon>
        <taxon>Agaricomycetidae</taxon>
        <taxon>Agaricales</taxon>
        <taxon>Marasmiineae</taxon>
        <taxon>Omphalotaceae</taxon>
        <taxon>Rhodocollybia</taxon>
    </lineage>
</organism>
<name>A0A9P5Q8H1_9AGAR</name>
<dbReference type="InterPro" id="IPR000743">
    <property type="entry name" value="Glyco_hydro_28"/>
</dbReference>
<evidence type="ECO:0000256" key="6">
    <source>
        <dbReference type="ARBA" id="ARBA00023180"/>
    </source>
</evidence>
<dbReference type="InterPro" id="IPR012334">
    <property type="entry name" value="Pectin_lyas_fold"/>
</dbReference>
<evidence type="ECO:0000256" key="2">
    <source>
        <dbReference type="ARBA" id="ARBA00008834"/>
    </source>
</evidence>
<dbReference type="GO" id="GO:0071555">
    <property type="term" value="P:cell wall organization"/>
    <property type="evidence" value="ECO:0007669"/>
    <property type="project" value="UniProtKB-KW"/>
</dbReference>
<keyword evidence="6" id="KW-0325">Glycoprotein</keyword>
<keyword evidence="4 10" id="KW-0732">Signal</keyword>
<dbReference type="Proteomes" id="UP000772434">
    <property type="component" value="Unassembled WGS sequence"/>
</dbReference>
<dbReference type="GO" id="GO:0004650">
    <property type="term" value="F:polygalacturonase activity"/>
    <property type="evidence" value="ECO:0007669"/>
    <property type="project" value="InterPro"/>
</dbReference>
<feature type="chain" id="PRO_5040146282" evidence="10">
    <location>
        <begin position="23"/>
        <end position="424"/>
    </location>
</feature>
<keyword evidence="7 9" id="KW-0326">Glycosidase</keyword>
<evidence type="ECO:0000256" key="5">
    <source>
        <dbReference type="ARBA" id="ARBA00022801"/>
    </source>
</evidence>
<dbReference type="AlphaFoldDB" id="A0A9P5Q8H1"/>
<keyword evidence="3" id="KW-0964">Secreted</keyword>
<gene>
    <name evidence="11" type="ORF">BDP27DRAFT_1380075</name>
</gene>
<dbReference type="EMBL" id="JADNRY010000006">
    <property type="protein sequence ID" value="KAF9076597.1"/>
    <property type="molecule type" value="Genomic_DNA"/>
</dbReference>
<evidence type="ECO:0000313" key="11">
    <source>
        <dbReference type="EMBL" id="KAF9076597.1"/>
    </source>
</evidence>
<feature type="signal peptide" evidence="10">
    <location>
        <begin position="1"/>
        <end position="22"/>
    </location>
</feature>
<dbReference type="Gene3D" id="2.160.20.10">
    <property type="entry name" value="Single-stranded right-handed beta-helix, Pectin lyase-like"/>
    <property type="match status" value="1"/>
</dbReference>
<evidence type="ECO:0000256" key="10">
    <source>
        <dbReference type="SAM" id="SignalP"/>
    </source>
</evidence>
<evidence type="ECO:0000256" key="9">
    <source>
        <dbReference type="RuleBase" id="RU361169"/>
    </source>
</evidence>
<dbReference type="GO" id="GO:0005975">
    <property type="term" value="P:carbohydrate metabolic process"/>
    <property type="evidence" value="ECO:0007669"/>
    <property type="project" value="InterPro"/>
</dbReference>
<dbReference type="Pfam" id="PF00295">
    <property type="entry name" value="Glyco_hydro_28"/>
    <property type="match status" value="1"/>
</dbReference>
<protein>
    <submittedName>
        <fullName evidence="11">Pectin lyase fold/virulence factor</fullName>
    </submittedName>
</protein>